<organism evidence="3 4">
    <name type="scientific">Litorivicinus lipolyticus</name>
    <dbReference type="NCBI Taxonomy" id="418701"/>
    <lineage>
        <taxon>Bacteria</taxon>
        <taxon>Pseudomonadati</taxon>
        <taxon>Pseudomonadota</taxon>
        <taxon>Gammaproteobacteria</taxon>
        <taxon>Oceanospirillales</taxon>
        <taxon>Litorivicinaceae</taxon>
        <taxon>Litorivicinus</taxon>
    </lineage>
</organism>
<gene>
    <name evidence="3" type="ORF">GH975_03515</name>
</gene>
<dbReference type="Gene3D" id="3.40.50.2300">
    <property type="match status" value="1"/>
</dbReference>
<dbReference type="InterPro" id="IPR001789">
    <property type="entry name" value="Sig_transdc_resp-reg_receiver"/>
</dbReference>
<dbReference type="AlphaFoldDB" id="A0A5Q2QF96"/>
<evidence type="ECO:0000313" key="3">
    <source>
        <dbReference type="EMBL" id="QGG79685.1"/>
    </source>
</evidence>
<dbReference type="PROSITE" id="PS50110">
    <property type="entry name" value="RESPONSE_REGULATORY"/>
    <property type="match status" value="1"/>
</dbReference>
<keyword evidence="1" id="KW-0597">Phosphoprotein</keyword>
<dbReference type="KEGG" id="llp:GH975_03515"/>
<name>A0A5Q2QF96_9GAMM</name>
<dbReference type="SUPFAM" id="SSF52172">
    <property type="entry name" value="CheY-like"/>
    <property type="match status" value="1"/>
</dbReference>
<feature type="domain" description="Response regulatory" evidence="2">
    <location>
        <begin position="6"/>
        <end position="123"/>
    </location>
</feature>
<dbReference type="EMBL" id="CP045871">
    <property type="protein sequence ID" value="QGG79685.1"/>
    <property type="molecule type" value="Genomic_DNA"/>
</dbReference>
<keyword evidence="4" id="KW-1185">Reference proteome</keyword>
<dbReference type="Proteomes" id="UP000388235">
    <property type="component" value="Chromosome"/>
</dbReference>
<evidence type="ECO:0000256" key="1">
    <source>
        <dbReference type="PROSITE-ProRule" id="PRU00169"/>
    </source>
</evidence>
<dbReference type="CDD" id="cd00156">
    <property type="entry name" value="REC"/>
    <property type="match status" value="1"/>
</dbReference>
<dbReference type="RefSeq" id="WP_153713189.1">
    <property type="nucleotide sequence ID" value="NZ_CP045871.1"/>
</dbReference>
<sequence length="254" mass="27717">MSSSKTVFIVDDQPDDVEAIKRHLDGLGLADCEVRETAEAACALLADTYFDLYVFDLTLPDSVNLELLERLAASGFVDWHKSIVKTGVVEPAEQDMAIERYGIPVLDKDQLDGRLRAWARSILDVQGTQWVTRIVAALGAALWGTGACSFAWLPGVPLDRVKSLFTPTQTIGVGDEGLLVALPNNGLKAAVALRDRLLRTLGKETELRSLVITDLGGHHDLYRLAQDVLSALRRTGFTGAIWPLAEWPPRATGQ</sequence>
<feature type="modified residue" description="4-aspartylphosphate" evidence="1">
    <location>
        <position position="56"/>
    </location>
</feature>
<reference evidence="3 4" key="1">
    <citation type="submission" date="2019-11" db="EMBL/GenBank/DDBJ databases">
        <authorList>
            <person name="Khan S.A."/>
            <person name="Jeon C.O."/>
            <person name="Chun B.H."/>
        </authorList>
    </citation>
    <scope>NUCLEOTIDE SEQUENCE [LARGE SCALE GENOMIC DNA]</scope>
    <source>
        <strain evidence="3 4">IMCC 1097</strain>
    </source>
</reference>
<dbReference type="InterPro" id="IPR011006">
    <property type="entry name" value="CheY-like_superfamily"/>
</dbReference>
<evidence type="ECO:0000313" key="4">
    <source>
        <dbReference type="Proteomes" id="UP000388235"/>
    </source>
</evidence>
<dbReference type="GO" id="GO:0000160">
    <property type="term" value="P:phosphorelay signal transduction system"/>
    <property type="evidence" value="ECO:0007669"/>
    <property type="project" value="InterPro"/>
</dbReference>
<evidence type="ECO:0000259" key="2">
    <source>
        <dbReference type="PROSITE" id="PS50110"/>
    </source>
</evidence>
<protein>
    <submittedName>
        <fullName evidence="3">Response regulator</fullName>
    </submittedName>
</protein>
<accession>A0A5Q2QF96</accession>
<dbReference type="OrthoDB" id="9770473at2"/>
<proteinExistence type="predicted"/>